<accession>A0A7J5TYX1</accession>
<dbReference type="Pfam" id="PF20137">
    <property type="entry name" value="BubE"/>
    <property type="match status" value="1"/>
</dbReference>
<reference evidence="1 2" key="1">
    <citation type="submission" date="2019-10" db="EMBL/GenBank/DDBJ databases">
        <title>Rudanella paleaurantiibacter sp. nov., isolated from sludge.</title>
        <authorList>
            <person name="Xu S.Q."/>
        </authorList>
    </citation>
    <scope>NUCLEOTIDE SEQUENCE [LARGE SCALE GENOMIC DNA]</scope>
    <source>
        <strain evidence="1 2">HX-22-17</strain>
    </source>
</reference>
<dbReference type="RefSeq" id="WP_152124752.1">
    <property type="nucleotide sequence ID" value="NZ_WELI01000005.1"/>
</dbReference>
<sequence length="102" mass="11339">MERLKPTVNAEGIPTGQHLFFCPGCKGVHGVKDTIWDITGTPERPTVRASVLVHAWEGTDTHPGQPRCHSFITDGRIEFLSDSTHELAGQTVDLPPFDDWFK</sequence>
<evidence type="ECO:0000313" key="2">
    <source>
        <dbReference type="Proteomes" id="UP000488299"/>
    </source>
</evidence>
<organism evidence="1 2">
    <name type="scientific">Rudanella paleaurantiibacter</name>
    <dbReference type="NCBI Taxonomy" id="2614655"/>
    <lineage>
        <taxon>Bacteria</taxon>
        <taxon>Pseudomonadati</taxon>
        <taxon>Bacteroidota</taxon>
        <taxon>Cytophagia</taxon>
        <taxon>Cytophagales</taxon>
        <taxon>Cytophagaceae</taxon>
        <taxon>Rudanella</taxon>
    </lineage>
</organism>
<gene>
    <name evidence="1" type="ORF">F5984_13270</name>
</gene>
<proteinExistence type="predicted"/>
<name>A0A7J5TYX1_9BACT</name>
<keyword evidence="2" id="KW-1185">Reference proteome</keyword>
<comment type="caution">
    <text evidence="1">The sequence shown here is derived from an EMBL/GenBank/DDBJ whole genome shotgun (WGS) entry which is preliminary data.</text>
</comment>
<evidence type="ECO:0008006" key="3">
    <source>
        <dbReference type="Google" id="ProtNLM"/>
    </source>
</evidence>
<protein>
    <recommendedName>
        <fullName evidence="3">Ammonia monooxygenase</fullName>
    </recommendedName>
</protein>
<dbReference type="Proteomes" id="UP000488299">
    <property type="component" value="Unassembled WGS sequence"/>
</dbReference>
<dbReference type="InterPro" id="IPR045384">
    <property type="entry name" value="DUF6527"/>
</dbReference>
<dbReference type="EMBL" id="WELI01000005">
    <property type="protein sequence ID" value="KAB7730147.1"/>
    <property type="molecule type" value="Genomic_DNA"/>
</dbReference>
<dbReference type="AlphaFoldDB" id="A0A7J5TYX1"/>
<evidence type="ECO:0000313" key="1">
    <source>
        <dbReference type="EMBL" id="KAB7730147.1"/>
    </source>
</evidence>